<organism evidence="8 9">
    <name type="scientific">Orycteropus afer afer</name>
    <dbReference type="NCBI Taxonomy" id="1230840"/>
    <lineage>
        <taxon>Eukaryota</taxon>
        <taxon>Metazoa</taxon>
        <taxon>Chordata</taxon>
        <taxon>Craniata</taxon>
        <taxon>Vertebrata</taxon>
        <taxon>Euteleostomi</taxon>
        <taxon>Mammalia</taxon>
        <taxon>Eutheria</taxon>
        <taxon>Afrotheria</taxon>
        <taxon>Tubulidentata</taxon>
        <taxon>Orycteropodidae</taxon>
        <taxon>Orycteropus</taxon>
    </lineage>
</organism>
<dbReference type="RefSeq" id="XP_007943285.1">
    <property type="nucleotide sequence ID" value="XM_007945094.1"/>
</dbReference>
<accession>A0A8B7A5P6</accession>
<keyword evidence="8" id="KW-1185">Reference proteome</keyword>
<gene>
    <name evidence="9" type="primary">STARD5</name>
</gene>
<dbReference type="GO" id="GO:0070508">
    <property type="term" value="P:cholesterol import"/>
    <property type="evidence" value="ECO:0007669"/>
    <property type="project" value="TreeGrafter"/>
</dbReference>
<evidence type="ECO:0000313" key="8">
    <source>
        <dbReference type="Proteomes" id="UP000694850"/>
    </source>
</evidence>
<keyword evidence="1" id="KW-0813">Transport</keyword>
<evidence type="ECO:0000256" key="5">
    <source>
        <dbReference type="ARBA" id="ARBA00070240"/>
    </source>
</evidence>
<dbReference type="Gene3D" id="3.30.530.20">
    <property type="match status" value="1"/>
</dbReference>
<evidence type="ECO:0000259" key="7">
    <source>
        <dbReference type="PROSITE" id="PS50848"/>
    </source>
</evidence>
<evidence type="ECO:0000256" key="4">
    <source>
        <dbReference type="ARBA" id="ARBA00024750"/>
    </source>
</evidence>
<sequence>MDPALAAQISETVAEKLLLYRRDTTGWKICREDNGVSVSWRPSVEFPGNLYRGEGIVCGSPEKVWDCVKPVTGGLREKWDENVSHFEIIENITDTLCVSRTSTPSAVMKIISPRDFVDLVLVRKYEDGTISANATNVEHPLCPPKPGYVRGFNYPCGSFCEPVPGEPNKTHMVTFFHTDLSGYLPQTVVDSFFPRSMARFYVNLQKAVEKF</sequence>
<dbReference type="PANTHER" id="PTHR46374:SF3">
    <property type="entry name" value="STAR-RELATED LIPID TRANSFER PROTEIN 5"/>
    <property type="match status" value="1"/>
</dbReference>
<keyword evidence="2" id="KW-0445">Lipid transport</keyword>
<dbReference type="GO" id="GO:0015485">
    <property type="term" value="F:cholesterol binding"/>
    <property type="evidence" value="ECO:0007669"/>
    <property type="project" value="TreeGrafter"/>
</dbReference>
<dbReference type="InterPro" id="IPR002913">
    <property type="entry name" value="START_lipid-bd_dom"/>
</dbReference>
<dbReference type="AlphaFoldDB" id="A0A8B7A5P6"/>
<dbReference type="Pfam" id="PF01852">
    <property type="entry name" value="START"/>
    <property type="match status" value="1"/>
</dbReference>
<protein>
    <recommendedName>
        <fullName evidence="5">StAR-related lipid transfer protein 5</fullName>
    </recommendedName>
    <alternativeName>
        <fullName evidence="6">START domain-containing protein 5</fullName>
    </alternativeName>
</protein>
<reference evidence="9" key="1">
    <citation type="submission" date="2025-08" db="UniProtKB">
        <authorList>
            <consortium name="RefSeq"/>
        </authorList>
    </citation>
    <scope>IDENTIFICATION</scope>
</reference>
<dbReference type="FunFam" id="3.30.530.20:FF:000031">
    <property type="entry name" value="StAR-related lipid transfer protein 5"/>
    <property type="match status" value="1"/>
</dbReference>
<name>A0A8B7A5P6_ORYAF</name>
<proteinExistence type="predicted"/>
<feature type="domain" description="START" evidence="7">
    <location>
        <begin position="11"/>
        <end position="211"/>
    </location>
</feature>
<dbReference type="PANTHER" id="PTHR46374">
    <property type="entry name" value="PROTEIN CBG07384"/>
    <property type="match status" value="1"/>
</dbReference>
<evidence type="ECO:0000256" key="6">
    <source>
        <dbReference type="ARBA" id="ARBA00079051"/>
    </source>
</evidence>
<evidence type="ECO:0000256" key="3">
    <source>
        <dbReference type="ARBA" id="ARBA00023121"/>
    </source>
</evidence>
<evidence type="ECO:0000313" key="9">
    <source>
        <dbReference type="RefSeq" id="XP_007943285.1"/>
    </source>
</evidence>
<dbReference type="OrthoDB" id="196858at2759"/>
<dbReference type="GeneID" id="103200576"/>
<evidence type="ECO:0000256" key="1">
    <source>
        <dbReference type="ARBA" id="ARBA00022448"/>
    </source>
</evidence>
<dbReference type="SMART" id="SM00234">
    <property type="entry name" value="START"/>
    <property type="match status" value="1"/>
</dbReference>
<dbReference type="GO" id="GO:0120020">
    <property type="term" value="F:cholesterol transfer activity"/>
    <property type="evidence" value="ECO:0007669"/>
    <property type="project" value="TreeGrafter"/>
</dbReference>
<keyword evidence="3" id="KW-0446">Lipid-binding</keyword>
<dbReference type="CTD" id="80765"/>
<evidence type="ECO:0000256" key="2">
    <source>
        <dbReference type="ARBA" id="ARBA00023055"/>
    </source>
</evidence>
<dbReference type="InterPro" id="IPR023393">
    <property type="entry name" value="START-like_dom_sf"/>
</dbReference>
<dbReference type="InterPro" id="IPR043556">
    <property type="entry name" value="StARD5/6"/>
</dbReference>
<dbReference type="Proteomes" id="UP000694850">
    <property type="component" value="Unplaced"/>
</dbReference>
<dbReference type="SUPFAM" id="SSF55961">
    <property type="entry name" value="Bet v1-like"/>
    <property type="match status" value="1"/>
</dbReference>
<dbReference type="PROSITE" id="PS50848">
    <property type="entry name" value="START"/>
    <property type="match status" value="1"/>
</dbReference>
<comment type="function">
    <text evidence="4">May be involved in the intracellular transport of sterols or other lipids. May bind cholesterol or other sterols.</text>
</comment>